<dbReference type="Proteomes" id="UP000887540">
    <property type="component" value="Unplaced"/>
</dbReference>
<protein>
    <submittedName>
        <fullName evidence="5">IRG-type G domain-containing protein</fullName>
    </submittedName>
</protein>
<evidence type="ECO:0000256" key="1">
    <source>
        <dbReference type="ARBA" id="ARBA00005429"/>
    </source>
</evidence>
<evidence type="ECO:0000313" key="5">
    <source>
        <dbReference type="WBParaSite" id="ACRNAN_scaffold5727.g28310.t1"/>
    </source>
</evidence>
<organism evidence="4 5">
    <name type="scientific">Acrobeloides nanus</name>
    <dbReference type="NCBI Taxonomy" id="290746"/>
    <lineage>
        <taxon>Eukaryota</taxon>
        <taxon>Metazoa</taxon>
        <taxon>Ecdysozoa</taxon>
        <taxon>Nematoda</taxon>
        <taxon>Chromadorea</taxon>
        <taxon>Rhabditida</taxon>
        <taxon>Tylenchina</taxon>
        <taxon>Cephalobomorpha</taxon>
        <taxon>Cephaloboidea</taxon>
        <taxon>Cephalobidae</taxon>
        <taxon>Acrobeloides</taxon>
    </lineage>
</organism>
<dbReference type="Pfam" id="PF05049">
    <property type="entry name" value="IIGP"/>
    <property type="match status" value="1"/>
</dbReference>
<dbReference type="PANTHER" id="PTHR14143">
    <property type="entry name" value="INTERFERON-INDUCIBLE GTPASE FAMILY MEMBER"/>
    <property type="match status" value="1"/>
</dbReference>
<keyword evidence="4" id="KW-1185">Reference proteome</keyword>
<evidence type="ECO:0000313" key="4">
    <source>
        <dbReference type="Proteomes" id="UP000887540"/>
    </source>
</evidence>
<dbReference type="InterPro" id="IPR027417">
    <property type="entry name" value="P-loop_NTPase"/>
</dbReference>
<dbReference type="SUPFAM" id="SSF52540">
    <property type="entry name" value="P-loop containing nucleoside triphosphate hydrolases"/>
    <property type="match status" value="1"/>
</dbReference>
<feature type="compositionally biased region" description="Basic and acidic residues" evidence="2">
    <location>
        <begin position="254"/>
        <end position="266"/>
    </location>
</feature>
<feature type="domain" description="IRG-type G" evidence="3">
    <location>
        <begin position="8"/>
        <end position="199"/>
    </location>
</feature>
<dbReference type="InterPro" id="IPR030385">
    <property type="entry name" value="G_IRG_dom"/>
</dbReference>
<accession>A0A914E503</accession>
<dbReference type="PANTHER" id="PTHR14143:SF1">
    <property type="entry name" value="IRG-TYPE G DOMAIN-CONTAINING PROTEIN"/>
    <property type="match status" value="1"/>
</dbReference>
<dbReference type="WBParaSite" id="ACRNAN_scaffold5727.g28310.t1">
    <property type="protein sequence ID" value="ACRNAN_scaffold5727.g28310.t1"/>
    <property type="gene ID" value="ACRNAN_scaffold5727.g28310"/>
</dbReference>
<dbReference type="Gene3D" id="3.40.50.300">
    <property type="entry name" value="P-loop containing nucleotide triphosphate hydrolases"/>
    <property type="match status" value="1"/>
</dbReference>
<feature type="region of interest" description="Disordered" evidence="2">
    <location>
        <begin position="244"/>
        <end position="269"/>
    </location>
</feature>
<evidence type="ECO:0000256" key="2">
    <source>
        <dbReference type="SAM" id="MobiDB-lite"/>
    </source>
</evidence>
<dbReference type="InterPro" id="IPR007743">
    <property type="entry name" value="Immunity-related_GTPase-like"/>
</dbReference>
<reference evidence="5" key="1">
    <citation type="submission" date="2022-11" db="UniProtKB">
        <authorList>
            <consortium name="WormBaseParasite"/>
        </authorList>
    </citation>
    <scope>IDENTIFICATION</scope>
</reference>
<dbReference type="GO" id="GO:0005525">
    <property type="term" value="F:GTP binding"/>
    <property type="evidence" value="ECO:0007669"/>
    <property type="project" value="InterPro"/>
</dbReference>
<name>A0A914E503_9BILA</name>
<dbReference type="GO" id="GO:0016020">
    <property type="term" value="C:membrane"/>
    <property type="evidence" value="ECO:0007669"/>
    <property type="project" value="InterPro"/>
</dbReference>
<dbReference type="AlphaFoldDB" id="A0A914E503"/>
<sequence length="330" mass="37806">MEPDTYARHVNIGFAGHTKTGKSTLLNSLRGIDAQHPNAARTDIEECIIEPQRYDYCNSLPNLKLYDFPGAGTIDCPEPNYFFNNGLCLLDVLIIVLQPTMCISEISLARDALANNVPVIFVRSQMDVHFRNLREERKIARRDQATANEVLNERKEAHWRYLDQHAPELLDIPFFIISSRTIEKISYWFVNGFAVIRDGIVNLINNGSVEYAGFMRESRRIIFFEERQLLEKLISINEGRTRPIMDTNASSSEDISHEENATEQEHISLNNEDISDSEDDLDSNLIDQEILSEAVELVENEDIANQCTICWLNSTLFKHVLFVDLILKID</sequence>
<dbReference type="PROSITE" id="PS51716">
    <property type="entry name" value="G_IRG"/>
    <property type="match status" value="1"/>
</dbReference>
<proteinExistence type="inferred from homology"/>
<evidence type="ECO:0000259" key="3">
    <source>
        <dbReference type="PROSITE" id="PS51716"/>
    </source>
</evidence>
<comment type="similarity">
    <text evidence="1">Belongs to the TRAFAC class dynamin-like GTPase superfamily. IRG family.</text>
</comment>